<dbReference type="GO" id="GO:0005886">
    <property type="term" value="C:plasma membrane"/>
    <property type="evidence" value="ECO:0007669"/>
    <property type="project" value="TreeGrafter"/>
</dbReference>
<evidence type="ECO:0000256" key="1">
    <source>
        <dbReference type="SAM" id="Phobius"/>
    </source>
</evidence>
<feature type="transmembrane region" description="Helical" evidence="1">
    <location>
        <begin position="37"/>
        <end position="54"/>
    </location>
</feature>
<dbReference type="AlphaFoldDB" id="A0A8A0RQF6"/>
<evidence type="ECO:0000313" key="3">
    <source>
        <dbReference type="EMBL" id="QSQ09426.1"/>
    </source>
</evidence>
<dbReference type="PANTHER" id="PTHR45138:SF6">
    <property type="entry name" value="DIGUANYLATE CYCLASE DGCN"/>
    <property type="match status" value="1"/>
</dbReference>
<dbReference type="InterPro" id="IPR043128">
    <property type="entry name" value="Rev_trsase/Diguanyl_cyclase"/>
</dbReference>
<keyword evidence="4" id="KW-1185">Reference proteome</keyword>
<keyword evidence="1" id="KW-0472">Membrane</keyword>
<dbReference type="SUPFAM" id="SSF55073">
    <property type="entry name" value="Nucleotide cyclase"/>
    <property type="match status" value="1"/>
</dbReference>
<dbReference type="EMBL" id="CP059066">
    <property type="protein sequence ID" value="QSQ09426.1"/>
    <property type="molecule type" value="Genomic_DNA"/>
</dbReference>
<dbReference type="Gene3D" id="3.30.70.270">
    <property type="match status" value="1"/>
</dbReference>
<dbReference type="Pfam" id="PF00990">
    <property type="entry name" value="GGDEF"/>
    <property type="match status" value="1"/>
</dbReference>
<evidence type="ECO:0000313" key="4">
    <source>
        <dbReference type="Proteomes" id="UP000662904"/>
    </source>
</evidence>
<dbReference type="PROSITE" id="PS50887">
    <property type="entry name" value="GGDEF"/>
    <property type="match status" value="1"/>
</dbReference>
<dbReference type="GO" id="GO:0052621">
    <property type="term" value="F:diguanylate cyclase activity"/>
    <property type="evidence" value="ECO:0007669"/>
    <property type="project" value="TreeGrafter"/>
</dbReference>
<reference evidence="3" key="1">
    <citation type="submission" date="2020-07" db="EMBL/GenBank/DDBJ databases">
        <title>Koleobacter methoxysyntrophicus gen. nov., sp. nov., a novel anaerobic bacterium isolated from deep subsurface oil field and proposal of Koleobacterales ord. nov. in the phylum Firmicutes.</title>
        <authorList>
            <person name="Sakamoto S."/>
            <person name="Tamaki H."/>
        </authorList>
    </citation>
    <scope>NUCLEOTIDE SEQUENCE</scope>
    <source>
        <strain evidence="3">NRmbB1</strain>
    </source>
</reference>
<keyword evidence="1" id="KW-1133">Transmembrane helix</keyword>
<name>A0A8A0RQF6_9FIRM</name>
<dbReference type="PANTHER" id="PTHR45138">
    <property type="entry name" value="REGULATORY COMPONENTS OF SENSORY TRANSDUCTION SYSTEM"/>
    <property type="match status" value="1"/>
</dbReference>
<dbReference type="GO" id="GO:0043709">
    <property type="term" value="P:cell adhesion involved in single-species biofilm formation"/>
    <property type="evidence" value="ECO:0007669"/>
    <property type="project" value="TreeGrafter"/>
</dbReference>
<dbReference type="NCBIfam" id="TIGR00254">
    <property type="entry name" value="GGDEF"/>
    <property type="match status" value="1"/>
</dbReference>
<dbReference type="InterPro" id="IPR050469">
    <property type="entry name" value="Diguanylate_Cyclase"/>
</dbReference>
<feature type="transmembrane region" description="Helical" evidence="1">
    <location>
        <begin position="12"/>
        <end position="30"/>
    </location>
</feature>
<gene>
    <name evidence="3" type="primary">pleD_2</name>
    <name evidence="3" type="ORF">H0A61_01789</name>
</gene>
<dbReference type="SMART" id="SM00267">
    <property type="entry name" value="GGDEF"/>
    <property type="match status" value="1"/>
</dbReference>
<keyword evidence="1" id="KW-0812">Transmembrane</keyword>
<evidence type="ECO:0000259" key="2">
    <source>
        <dbReference type="PROSITE" id="PS50887"/>
    </source>
</evidence>
<dbReference type="InterPro" id="IPR029787">
    <property type="entry name" value="Nucleotide_cyclase"/>
</dbReference>
<dbReference type="KEGG" id="kme:H0A61_01789"/>
<proteinExistence type="predicted"/>
<dbReference type="InterPro" id="IPR000160">
    <property type="entry name" value="GGDEF_dom"/>
</dbReference>
<protein>
    <submittedName>
        <fullName evidence="3">Response regulator PleD</fullName>
    </submittedName>
</protein>
<sequence>MKSTKRQIDGGIILILIIFAVLVTFIFIEYQQLPIEIYFLFALNTLLIVFAYSLGLVAGLIGSMAAVFCYGTYLVYGAVVKGLMMEVNYQQVMWLFLFPLSSYISGRLSLAIKETIEKSEKYIKDMEELVLLDKETGFSNSKKFYLDLSEEISKSKRYGTPLSIMLIKLQYFDELRSIYGNEVCSNAVINISRKITELSRDIDKKARLEADKFALILSNTDEKGALVLKERLVKFLENLEISDEEDRRKLNLSFKIGIAQLEDKEEDAIAFKERAERELEYDVR</sequence>
<feature type="transmembrane region" description="Helical" evidence="1">
    <location>
        <begin position="60"/>
        <end position="80"/>
    </location>
</feature>
<accession>A0A8A0RQF6</accession>
<dbReference type="Proteomes" id="UP000662904">
    <property type="component" value="Chromosome"/>
</dbReference>
<organism evidence="3 4">
    <name type="scientific">Koleobacter methoxysyntrophicus</name>
    <dbReference type="NCBI Taxonomy" id="2751313"/>
    <lineage>
        <taxon>Bacteria</taxon>
        <taxon>Bacillati</taxon>
        <taxon>Bacillota</taxon>
        <taxon>Clostridia</taxon>
        <taxon>Koleobacterales</taxon>
        <taxon>Koleobacteraceae</taxon>
        <taxon>Koleobacter</taxon>
    </lineage>
</organism>
<dbReference type="GO" id="GO:1902201">
    <property type="term" value="P:negative regulation of bacterial-type flagellum-dependent cell motility"/>
    <property type="evidence" value="ECO:0007669"/>
    <property type="project" value="TreeGrafter"/>
</dbReference>
<dbReference type="RefSeq" id="WP_206706783.1">
    <property type="nucleotide sequence ID" value="NZ_CP059066.1"/>
</dbReference>
<feature type="domain" description="GGDEF" evidence="2">
    <location>
        <begin position="160"/>
        <end position="284"/>
    </location>
</feature>